<dbReference type="PANTHER" id="PTHR43437:SF3">
    <property type="entry name" value="HYDROXYACYL-THIOESTER DEHYDRATASE TYPE 2, MITOCHONDRIAL"/>
    <property type="match status" value="1"/>
</dbReference>
<dbReference type="Proteomes" id="UP001057702">
    <property type="component" value="Unassembled WGS sequence"/>
</dbReference>
<sequence length="167" mass="19014">MLFGHKEEKENTRMPFNREFIGRSWKADHVYEVGREKIREYAVAIGETHPAYLDEEAAADLGHPAPYAPPTFATTLWFRMGTWPLTDPALGKAKKPVCLLGDQRVLHHRPIYVGDRLWFRTTVKEIRDIGRHELLHMEHRIEAESGEPVTTINDKMISRGTAAGVAA</sequence>
<dbReference type="CDD" id="cd03441">
    <property type="entry name" value="R_hydratase_like"/>
    <property type="match status" value="1"/>
</dbReference>
<evidence type="ECO:0000313" key="2">
    <source>
        <dbReference type="EMBL" id="MCQ4082792.1"/>
    </source>
</evidence>
<gene>
    <name evidence="2" type="ORF">NGB36_19825</name>
</gene>
<dbReference type="InterPro" id="IPR039569">
    <property type="entry name" value="FAS1-like_DH_region"/>
</dbReference>
<dbReference type="InterPro" id="IPR016709">
    <property type="entry name" value="HadA-like"/>
</dbReference>
<dbReference type="PIRSF" id="PIRSF018072">
    <property type="entry name" value="UCP018072"/>
    <property type="match status" value="1"/>
</dbReference>
<protein>
    <submittedName>
        <fullName evidence="2">MaoC family dehydratase N-terminal domain-containing protein</fullName>
    </submittedName>
</protein>
<dbReference type="PANTHER" id="PTHR43437">
    <property type="entry name" value="HYDROXYACYL-THIOESTER DEHYDRATASE TYPE 2, MITOCHONDRIAL-RELATED"/>
    <property type="match status" value="1"/>
</dbReference>
<dbReference type="Gene3D" id="3.10.129.10">
    <property type="entry name" value="Hotdog Thioesterase"/>
    <property type="match status" value="1"/>
</dbReference>
<dbReference type="RefSeq" id="WP_255921702.1">
    <property type="nucleotide sequence ID" value="NZ_JANFNG010000016.1"/>
</dbReference>
<keyword evidence="3" id="KW-1185">Reference proteome</keyword>
<reference evidence="2" key="1">
    <citation type="submission" date="2022-06" db="EMBL/GenBank/DDBJ databases">
        <title>Draft genome sequence of Streptomyces sp. RB6PN25 isolated from peat swamp forest in Thailand.</title>
        <authorList>
            <person name="Duangmal K."/>
            <person name="Klaysubun C."/>
        </authorList>
    </citation>
    <scope>NUCLEOTIDE SEQUENCE</scope>
    <source>
        <strain evidence="2">RB6PN25</strain>
    </source>
</reference>
<dbReference type="SUPFAM" id="SSF54637">
    <property type="entry name" value="Thioesterase/thiol ester dehydrase-isomerase"/>
    <property type="match status" value="1"/>
</dbReference>
<proteinExistence type="predicted"/>
<comment type="caution">
    <text evidence="2">The sequence shown here is derived from an EMBL/GenBank/DDBJ whole genome shotgun (WGS) entry which is preliminary data.</text>
</comment>
<name>A0ABT1Q228_9ACTN</name>
<dbReference type="Pfam" id="PF13452">
    <property type="entry name" value="FAS1_DH_region"/>
    <property type="match status" value="1"/>
</dbReference>
<dbReference type="InterPro" id="IPR029069">
    <property type="entry name" value="HotDog_dom_sf"/>
</dbReference>
<evidence type="ECO:0000313" key="3">
    <source>
        <dbReference type="Proteomes" id="UP001057702"/>
    </source>
</evidence>
<evidence type="ECO:0000259" key="1">
    <source>
        <dbReference type="Pfam" id="PF13452"/>
    </source>
</evidence>
<dbReference type="EMBL" id="JANFNG010000016">
    <property type="protein sequence ID" value="MCQ4082792.1"/>
    <property type="molecule type" value="Genomic_DNA"/>
</dbReference>
<accession>A0ABT1Q228</accession>
<organism evidence="2 3">
    <name type="scientific">Streptomyces humicola</name>
    <dbReference type="NCBI Taxonomy" id="2953240"/>
    <lineage>
        <taxon>Bacteria</taxon>
        <taxon>Bacillati</taxon>
        <taxon>Actinomycetota</taxon>
        <taxon>Actinomycetes</taxon>
        <taxon>Kitasatosporales</taxon>
        <taxon>Streptomycetaceae</taxon>
        <taxon>Streptomyces</taxon>
    </lineage>
</organism>
<dbReference type="InterPro" id="IPR050965">
    <property type="entry name" value="UPF0336/Enoyl-CoA_hydratase"/>
</dbReference>
<feature type="domain" description="FAS1-like dehydratase" evidence="1">
    <location>
        <begin position="20"/>
        <end position="151"/>
    </location>
</feature>